<gene>
    <name evidence="6" type="ORF">Enr13x_48230</name>
</gene>
<dbReference type="GO" id="GO:0000105">
    <property type="term" value="P:L-histidine biosynthetic process"/>
    <property type="evidence" value="ECO:0007669"/>
    <property type="project" value="UniProtKB-KW"/>
</dbReference>
<keyword evidence="3 5" id="KW-0368">Histidine biosynthesis</keyword>
<dbReference type="KEGG" id="snep:Enr13x_48230"/>
<evidence type="ECO:0000256" key="4">
    <source>
        <dbReference type="ARBA" id="ARBA00029440"/>
    </source>
</evidence>
<dbReference type="AlphaFoldDB" id="A0A518HVR8"/>
<comment type="pathway">
    <text evidence="4">Amino-acid biosynthesis.</text>
</comment>
<keyword evidence="7" id="KW-1185">Reference proteome</keyword>
<protein>
    <submittedName>
        <fullName evidence="6">Histidine biosynthesis protein</fullName>
    </submittedName>
</protein>
<comment type="similarity">
    <text evidence="1 5">Belongs to the HisA/HisF family.</text>
</comment>
<evidence type="ECO:0000256" key="3">
    <source>
        <dbReference type="ARBA" id="ARBA00023102"/>
    </source>
</evidence>
<sequence length="243" mass="26473">MIDLQDGLAVHGVGGRRDQYLPVMTFQTSGRSALRIDGDACRLIDAYHSVGIGSLYVADLDGIRRDRCQQSLIESIAHHAWAAADSDRRGTLFLDLGLRDAVTPQRWNWIESLARNHPRAVVILATECADDVSLLDDVLSRVPRDQVAVSFDYQDGRWLSASTSEEAWLDACGRNAVSTVIGLDLASVGGTSIGRTLELCKRMRRPLPQPRYVTGGGIRSAGDAQRLLDAGADQLLVASLYAQ</sequence>
<evidence type="ECO:0000313" key="7">
    <source>
        <dbReference type="Proteomes" id="UP000319004"/>
    </source>
</evidence>
<keyword evidence="2 5" id="KW-0028">Amino-acid biosynthesis</keyword>
<dbReference type="SUPFAM" id="SSF51366">
    <property type="entry name" value="Ribulose-phoshate binding barrel"/>
    <property type="match status" value="1"/>
</dbReference>
<dbReference type="Proteomes" id="UP000319004">
    <property type="component" value="Chromosome"/>
</dbReference>
<evidence type="ECO:0000313" key="6">
    <source>
        <dbReference type="EMBL" id="QDV44951.1"/>
    </source>
</evidence>
<dbReference type="InterPro" id="IPR011060">
    <property type="entry name" value="RibuloseP-bd_barrel"/>
</dbReference>
<dbReference type="Gene3D" id="3.20.20.70">
    <property type="entry name" value="Aldolase class I"/>
    <property type="match status" value="1"/>
</dbReference>
<dbReference type="InterPro" id="IPR006062">
    <property type="entry name" value="His_biosynth"/>
</dbReference>
<evidence type="ECO:0000256" key="1">
    <source>
        <dbReference type="ARBA" id="ARBA00009667"/>
    </source>
</evidence>
<reference evidence="6 7" key="1">
    <citation type="submission" date="2019-03" db="EMBL/GenBank/DDBJ databases">
        <title>Deep-cultivation of Planctomycetes and their phenomic and genomic characterization uncovers novel biology.</title>
        <authorList>
            <person name="Wiegand S."/>
            <person name="Jogler M."/>
            <person name="Boedeker C."/>
            <person name="Pinto D."/>
            <person name="Vollmers J."/>
            <person name="Rivas-Marin E."/>
            <person name="Kohn T."/>
            <person name="Peeters S.H."/>
            <person name="Heuer A."/>
            <person name="Rast P."/>
            <person name="Oberbeckmann S."/>
            <person name="Bunk B."/>
            <person name="Jeske O."/>
            <person name="Meyerdierks A."/>
            <person name="Storesund J.E."/>
            <person name="Kallscheuer N."/>
            <person name="Luecker S."/>
            <person name="Lage O.M."/>
            <person name="Pohl T."/>
            <person name="Merkel B.J."/>
            <person name="Hornburger P."/>
            <person name="Mueller R.-W."/>
            <person name="Bruemmer F."/>
            <person name="Labrenz M."/>
            <person name="Spormann A.M."/>
            <person name="Op den Camp H."/>
            <person name="Overmann J."/>
            <person name="Amann R."/>
            <person name="Jetten M.S.M."/>
            <person name="Mascher T."/>
            <person name="Medema M.H."/>
            <person name="Devos D.P."/>
            <person name="Kaster A.-K."/>
            <person name="Ovreas L."/>
            <person name="Rohde M."/>
            <person name="Galperin M.Y."/>
            <person name="Jogler C."/>
        </authorList>
    </citation>
    <scope>NUCLEOTIDE SEQUENCE [LARGE SCALE GENOMIC DNA]</scope>
    <source>
        <strain evidence="6 7">Enr13</strain>
    </source>
</reference>
<evidence type="ECO:0000256" key="2">
    <source>
        <dbReference type="ARBA" id="ARBA00022605"/>
    </source>
</evidence>
<dbReference type="EMBL" id="CP037423">
    <property type="protein sequence ID" value="QDV44951.1"/>
    <property type="molecule type" value="Genomic_DNA"/>
</dbReference>
<name>A0A518HVR8_9BACT</name>
<dbReference type="Pfam" id="PF00977">
    <property type="entry name" value="His_biosynth"/>
    <property type="match status" value="1"/>
</dbReference>
<dbReference type="InterPro" id="IPR013785">
    <property type="entry name" value="Aldolase_TIM"/>
</dbReference>
<accession>A0A518HVR8</accession>
<evidence type="ECO:0000256" key="5">
    <source>
        <dbReference type="RuleBase" id="RU003657"/>
    </source>
</evidence>
<organism evidence="6 7">
    <name type="scientific">Stieleria neptunia</name>
    <dbReference type="NCBI Taxonomy" id="2527979"/>
    <lineage>
        <taxon>Bacteria</taxon>
        <taxon>Pseudomonadati</taxon>
        <taxon>Planctomycetota</taxon>
        <taxon>Planctomycetia</taxon>
        <taxon>Pirellulales</taxon>
        <taxon>Pirellulaceae</taxon>
        <taxon>Stieleria</taxon>
    </lineage>
</organism>
<proteinExistence type="inferred from homology"/>